<dbReference type="GO" id="GO:0008713">
    <property type="term" value="F:ADP-heptose-lipopolysaccharide heptosyltransferase activity"/>
    <property type="evidence" value="ECO:0007669"/>
    <property type="project" value="TreeGrafter"/>
</dbReference>
<dbReference type="PANTHER" id="PTHR30160">
    <property type="entry name" value="TETRAACYLDISACCHARIDE 4'-KINASE-RELATED"/>
    <property type="match status" value="1"/>
</dbReference>
<evidence type="ECO:0000313" key="3">
    <source>
        <dbReference type="EMBL" id="CNE47190.1"/>
    </source>
</evidence>
<evidence type="ECO:0000313" key="4">
    <source>
        <dbReference type="Proteomes" id="UP000045824"/>
    </source>
</evidence>
<dbReference type="InterPro" id="IPR051199">
    <property type="entry name" value="LPS_LOS_Heptosyltrfase"/>
</dbReference>
<dbReference type="Proteomes" id="UP000045824">
    <property type="component" value="Unassembled WGS sequence"/>
</dbReference>
<evidence type="ECO:0000256" key="2">
    <source>
        <dbReference type="ARBA" id="ARBA00022679"/>
    </source>
</evidence>
<dbReference type="CDD" id="cd03789">
    <property type="entry name" value="GT9_LPS_heptosyltransferase"/>
    <property type="match status" value="1"/>
</dbReference>
<dbReference type="InterPro" id="IPR002201">
    <property type="entry name" value="Glyco_trans_9"/>
</dbReference>
<dbReference type="GO" id="GO:0005829">
    <property type="term" value="C:cytosol"/>
    <property type="evidence" value="ECO:0007669"/>
    <property type="project" value="TreeGrafter"/>
</dbReference>
<dbReference type="AlphaFoldDB" id="A0A0T9L0A0"/>
<gene>
    <name evidence="3" type="ORF">ERS008491_01353</name>
</gene>
<dbReference type="Gene3D" id="3.40.50.2000">
    <property type="entry name" value="Glycogen Phosphorylase B"/>
    <property type="match status" value="2"/>
</dbReference>
<sequence length="357" mass="40650">MFNKAYNYFWEEVSMQRILVIRIDFLGDMICTTAFLHALKQRWPSAEIHVLANKYNRAALARNPDVSAVHTYVYSKQCDRNQQPGRLKGLLDRLALIWQLRRLRFDLLVIPNGGMNKNSIQFAKQLNVVDSRWHTPTSEFDDRNSDHIVNRPIRHEALSGFTLMPELNSVDINTLKLYIYPDPELQVKWQTELGEKKRPRVGFFVSNKAAQRRWSWEKWQQLALKLSDQADVIILYDPQEPPSEQQLAGIAGRPLFTPSVDEFVAAASQLDVVISADSAPVHISSALQIPVVALFESRPEKYLRWYPLTRHILLHAGPQVEDITVDAVETAALTLLDKNKIAKMGVIDAVSLDAASA</sequence>
<name>A0A0T9L0A0_YERKR</name>
<dbReference type="GO" id="GO:0009244">
    <property type="term" value="P:lipopolysaccharide core region biosynthetic process"/>
    <property type="evidence" value="ECO:0007669"/>
    <property type="project" value="TreeGrafter"/>
</dbReference>
<dbReference type="SUPFAM" id="SSF53756">
    <property type="entry name" value="UDP-Glycosyltransferase/glycogen phosphorylase"/>
    <property type="match status" value="1"/>
</dbReference>
<dbReference type="Pfam" id="PF01075">
    <property type="entry name" value="Glyco_transf_9"/>
    <property type="match status" value="1"/>
</dbReference>
<dbReference type="PANTHER" id="PTHR30160:SF7">
    <property type="entry name" value="ADP-HEPTOSE--LPS HEPTOSYLTRANSFERASE 2"/>
    <property type="match status" value="1"/>
</dbReference>
<proteinExistence type="predicted"/>
<accession>A0A0T9L0A0</accession>
<evidence type="ECO:0000256" key="1">
    <source>
        <dbReference type="ARBA" id="ARBA00022676"/>
    </source>
</evidence>
<organism evidence="3 4">
    <name type="scientific">Yersinia kristensenii</name>
    <dbReference type="NCBI Taxonomy" id="28152"/>
    <lineage>
        <taxon>Bacteria</taxon>
        <taxon>Pseudomonadati</taxon>
        <taxon>Pseudomonadota</taxon>
        <taxon>Gammaproteobacteria</taxon>
        <taxon>Enterobacterales</taxon>
        <taxon>Yersiniaceae</taxon>
        <taxon>Yersinia</taxon>
    </lineage>
</organism>
<keyword evidence="1" id="KW-0328">Glycosyltransferase</keyword>
<keyword evidence="2 3" id="KW-0808">Transferase</keyword>
<dbReference type="EMBL" id="CPYI01000004">
    <property type="protein sequence ID" value="CNE47190.1"/>
    <property type="molecule type" value="Genomic_DNA"/>
</dbReference>
<protein>
    <submittedName>
        <fullName evidence="3">Putative sugar transferase</fullName>
    </submittedName>
</protein>
<reference evidence="3 4" key="1">
    <citation type="submission" date="2015-03" db="EMBL/GenBank/DDBJ databases">
        <authorList>
            <person name="Murphy D."/>
        </authorList>
    </citation>
    <scope>NUCLEOTIDE SEQUENCE [LARGE SCALE GENOMIC DNA]</scope>
    <source>
        <strain evidence="3 4">FCF326</strain>
    </source>
</reference>